<feature type="compositionally biased region" description="Acidic residues" evidence="2">
    <location>
        <begin position="673"/>
        <end position="684"/>
    </location>
</feature>
<dbReference type="EMBL" id="JBHFQA010000009">
    <property type="protein sequence ID" value="KAL2093731.1"/>
    <property type="molecule type" value="Genomic_DNA"/>
</dbReference>
<dbReference type="AlphaFoldDB" id="A0ABD1K3L1"/>
<feature type="compositionally biased region" description="Basic and acidic residues" evidence="2">
    <location>
        <begin position="1"/>
        <end position="20"/>
    </location>
</feature>
<feature type="region of interest" description="Disordered" evidence="2">
    <location>
        <begin position="798"/>
        <end position="879"/>
    </location>
</feature>
<evidence type="ECO:0000256" key="1">
    <source>
        <dbReference type="PROSITE-ProRule" id="PRU00371"/>
    </source>
</evidence>
<organism evidence="4 5">
    <name type="scientific">Coilia grayii</name>
    <name type="common">Gray's grenadier anchovy</name>
    <dbReference type="NCBI Taxonomy" id="363190"/>
    <lineage>
        <taxon>Eukaryota</taxon>
        <taxon>Metazoa</taxon>
        <taxon>Chordata</taxon>
        <taxon>Craniata</taxon>
        <taxon>Vertebrata</taxon>
        <taxon>Euteleostomi</taxon>
        <taxon>Actinopterygii</taxon>
        <taxon>Neopterygii</taxon>
        <taxon>Teleostei</taxon>
        <taxon>Clupei</taxon>
        <taxon>Clupeiformes</taxon>
        <taxon>Clupeoidei</taxon>
        <taxon>Engraulidae</taxon>
        <taxon>Coilinae</taxon>
        <taxon>Coilia</taxon>
    </lineage>
</organism>
<feature type="compositionally biased region" description="Low complexity" evidence="2">
    <location>
        <begin position="34"/>
        <end position="48"/>
    </location>
</feature>
<gene>
    <name evidence="4" type="ORF">ACEWY4_011043</name>
</gene>
<dbReference type="PANTHER" id="PTHR33480:SF5">
    <property type="entry name" value="SI:DKEY-51D8.9"/>
    <property type="match status" value="1"/>
</dbReference>
<feature type="compositionally biased region" description="Low complexity" evidence="2">
    <location>
        <begin position="708"/>
        <end position="758"/>
    </location>
</feature>
<evidence type="ECO:0000313" key="4">
    <source>
        <dbReference type="EMBL" id="KAL2093731.1"/>
    </source>
</evidence>
<feature type="compositionally biased region" description="Acidic residues" evidence="2">
    <location>
        <begin position="21"/>
        <end position="33"/>
    </location>
</feature>
<evidence type="ECO:0000313" key="5">
    <source>
        <dbReference type="Proteomes" id="UP001591681"/>
    </source>
</evidence>
<feature type="region of interest" description="Disordered" evidence="2">
    <location>
        <begin position="1"/>
        <end position="92"/>
    </location>
</feature>
<protein>
    <recommendedName>
        <fullName evidence="3">BESS domain-containing protein</fullName>
    </recommendedName>
</protein>
<dbReference type="PROSITE" id="PS51031">
    <property type="entry name" value="BESS"/>
    <property type="match status" value="1"/>
</dbReference>
<keyword evidence="1" id="KW-0539">Nucleus</keyword>
<name>A0ABD1K3L1_9TELE</name>
<sequence>MEHCALPITDKRITNDKNDSWEESSLDSIDDYDLGSTEESLESSVEFSLHAKKRRTESPVDRTQASTTDLKSDATMHLPMQDSSSQLADEPESEDEEIAQVMICSVSKKSDGKRVYDKKQYCLFCRKPFTKISRHLEQKHSKEAEVASAIGFPKNSKERRLQLELLRNRGNLAHNSEVLRTGEGNLVPCKRPTEEMQVQAQDFAPCTFCQGLFTRKLLWRHVRMCKFRPSDLKPRPGKNRVLALCAQPVVSTDLSSDFQELLSQMTLDQISIEVKNDKNIMRFGQQLYSRLGSTSTKDEYIRQKMRELGRLLLSARKVSKNLKSLNDLIKPANFMQTVMSVRDAAGCMQKTNTYKIPSLALKLGHSLTKISAIVERKALMEGDLDSAEAARQFRQIYDAKWNELVSAAAYRTLEAVKWDSPLLLPFTEDVKILHSHLDDKSQEYYKALSTHASTENWANLSKVTLTKIILFNRQRGGEVSKILLTSFILIDPSEPHPEIKDALSSLERKLCNRLQRVEIRDKRGGKVALLLTPDMCKSLQLLVEKRDACGVEKDNPYLFARPAAMSCYRASDCMRYFARACGAKCPDNLCSPKLQRQVGILSKVLNLTNTEFDQLAGFLGFNIQIHRQFHRLPEGTLQLAKISKVLLAFESGQLAELQGKTLDDINIHPDEKVVEEDVNDEMDAESGSNGMSFLKPHVRERTTTSNMLQSEPLSQSLSQSQSLSKPPSQSFSQSLSLSEPPSQSFSQSQFQSDPPSQLTLQATPVHPHSLHRPPFSQCLFQSTLQSTSEAVMGYPSTPQSFVQSLPPSQSSLQSTPEVVMGCPPTPQCSVQSLPSSQSMFQSQSTHQSTTGVAMGGPSTPWAPQGTGRRKRRQDQGQLDSFESSAMSIIQQSTNEEELFLLSLAPRLRNLSEEKRRQVKKDFLTSLLRAEFSG</sequence>
<comment type="subcellular location">
    <subcellularLocation>
        <location evidence="1">Nucleus</location>
    </subcellularLocation>
</comment>
<feature type="compositionally biased region" description="Low complexity" evidence="2">
    <location>
        <begin position="798"/>
        <end position="816"/>
    </location>
</feature>
<comment type="caution">
    <text evidence="4">The sequence shown here is derived from an EMBL/GenBank/DDBJ whole genome shotgun (WGS) entry which is preliminary data.</text>
</comment>
<accession>A0ABD1K3L1</accession>
<dbReference type="InterPro" id="IPR004210">
    <property type="entry name" value="BESS_motif"/>
</dbReference>
<reference evidence="4 5" key="1">
    <citation type="submission" date="2024-09" db="EMBL/GenBank/DDBJ databases">
        <title>A chromosome-level genome assembly of Gray's grenadier anchovy, Coilia grayii.</title>
        <authorList>
            <person name="Fu Z."/>
        </authorList>
    </citation>
    <scope>NUCLEOTIDE SEQUENCE [LARGE SCALE GENOMIC DNA]</scope>
    <source>
        <strain evidence="4">G4</strain>
        <tissue evidence="4">Muscle</tissue>
    </source>
</reference>
<evidence type="ECO:0000256" key="2">
    <source>
        <dbReference type="SAM" id="MobiDB-lite"/>
    </source>
</evidence>
<dbReference type="Proteomes" id="UP001591681">
    <property type="component" value="Unassembled WGS sequence"/>
</dbReference>
<proteinExistence type="predicted"/>
<dbReference type="PANTHER" id="PTHR33480">
    <property type="entry name" value="SET DOMAIN-CONTAINING PROTEIN-RELATED"/>
    <property type="match status" value="1"/>
</dbReference>
<dbReference type="GO" id="GO:0005634">
    <property type="term" value="C:nucleus"/>
    <property type="evidence" value="ECO:0007669"/>
    <property type="project" value="UniProtKB-SubCell"/>
</dbReference>
<feature type="compositionally biased region" description="Polar residues" evidence="2">
    <location>
        <begin position="827"/>
        <end position="851"/>
    </location>
</feature>
<keyword evidence="5" id="KW-1185">Reference proteome</keyword>
<evidence type="ECO:0000259" key="3">
    <source>
        <dbReference type="PROSITE" id="PS51031"/>
    </source>
</evidence>
<feature type="region of interest" description="Disordered" evidence="2">
    <location>
        <begin position="671"/>
        <end position="774"/>
    </location>
</feature>
<feature type="domain" description="BESS" evidence="3">
    <location>
        <begin position="893"/>
        <end position="932"/>
    </location>
</feature>